<dbReference type="PROSITE" id="PS50088">
    <property type="entry name" value="ANK_REPEAT"/>
    <property type="match status" value="12"/>
</dbReference>
<feature type="compositionally biased region" description="Low complexity" evidence="4">
    <location>
        <begin position="1472"/>
        <end position="1486"/>
    </location>
</feature>
<feature type="repeat" description="ANK" evidence="3">
    <location>
        <begin position="208"/>
        <end position="240"/>
    </location>
</feature>
<dbReference type="PANTHER" id="PTHR24178:SF9">
    <property type="entry name" value="ANK_REP_REGION DOMAIN-CONTAINING PROTEIN"/>
    <property type="match status" value="1"/>
</dbReference>
<feature type="compositionally biased region" description="Polar residues" evidence="4">
    <location>
        <begin position="957"/>
        <end position="968"/>
    </location>
</feature>
<feature type="region of interest" description="Disordered" evidence="4">
    <location>
        <begin position="1504"/>
        <end position="1533"/>
    </location>
</feature>
<dbReference type="InterPro" id="IPR002110">
    <property type="entry name" value="Ankyrin_rpt"/>
</dbReference>
<feature type="compositionally biased region" description="Basic and acidic residues" evidence="4">
    <location>
        <begin position="1615"/>
        <end position="1629"/>
    </location>
</feature>
<dbReference type="SUPFAM" id="SSF48403">
    <property type="entry name" value="Ankyrin repeat"/>
    <property type="match status" value="3"/>
</dbReference>
<feature type="region of interest" description="Disordered" evidence="4">
    <location>
        <begin position="1"/>
        <end position="35"/>
    </location>
</feature>
<sequence length="1742" mass="182073">MRDSSPLHGSARTAGRTRTAPGKGLQPGSKGHRGKDPPCIMRSCVAIWDVWTCSWRPNQVALITRLVNALLRDGEGNTPLHEVARRQCMQDFMGFLHLGWDSAMRDDQLDVPLVQLGPAWTEVGRRVNLERPGLPCVRRIMGWSPLHIAAMEGEVALIHRLVKRHGCSVQERSVNSWTPLHYAAAHNQVGALEALVELGCDPKVRDSVASTPMHVAAGEGHIECILKLADLGCSPTVKDRDGCTPLYCAAAWNRMEAVRKLASLGSQAGVRSSEGRTPVHVAAEQGWVDLTELLVKELHNQMDAQDQYLFTPLHSAANGGHVGAIRILLDFQHRVDMRDHHGRTPLHYAAQHGRIAALQELVHKGASMEARDTIRGLTPLHVAADAGQCDSVAALVNLGAPLKTQSTKGCSPLGSAILKGPTNVDVVALLVELGARVEAGAVGTGVETPLHLAARSGRLDIVNRLVACQLPVAVRTKDGSTPLHYAAAFGQSHIIRALVEAGCPIDSRDDAHNTPLHLAAGCGFLDTVVRLIQLGADANAQDITGCTPLQNSAHGTYSALAAVPPANQAPGKVATTNGQAAMSALPPQPHLTPAQAAAQAAINNGIAHQNGVVPVRTGLAWAPGGQTDVLSSIYLAGNAGQLYGLLGDSTTAGDAAANDLQSLNLMQLLKKAARKRGGYPTCALTHTDCYSATNLNPSGFAGGKAKDGTFRDPVTEALLRRAAEGQLGSGALGAEADRTRLIPVAQKLVELGACLETQDAEGRTALHLAAGCGDRAMVLKLIEIGADVNCHDGVGGTPMHHAAMANKKEMMFMMARLGCDWRSKADGINGATAAYVFCGQHGKPARQQLVEAKLKRVYLEGQAARAEGQTTRTLVATAAAAAPVPAAVVSPASRPNGISERAHEADANMVALLAAESSAKEAASTKKKRKKKKARGRASGDTLSVGASAGDDGDQESILSSSVCIESANSHDSDGELPGTPAISEHSRPADSNLHGDDGITFERHLGPSSSEEIPPILSSDNGYGQTAKGRSHRVSFDDTCSSPMVSRDPSQDGSQPETTTQDAAHPAGRTGLDFLASASQAKTTAGKAGDQSPANLAEADRAAWTGLSIRPRRPADQPTQEATGSHQHEPVKPEAAVAANGQSEPMDGADPVRKVMEEAIAQAVMLLDIGPAAGADTIEHIAEELSNAAVNASDQGISVKYAKKLCKRLQALLKQEEPKEVAQPTPSPAPAKRSSQGVAAVQQMKQGRLFDERPGHPDTAATPRSSSGGQAKPAPKPASPEPLAVQNGGSRLAKSGTPWAKLPGLLEPSASRHSGSLPAWTSQPPVQSAQKHGPPPPPPPRASKPAALGQAASSMQSPTQASQQQWPCAPAAGAALEKLGEQSHSTGLQQHNGSSLFSQSIVPPLDQPRPTAAGSSKAGGSQEGRGSQGPPTNGAKPAVPYPQLYNAPSSDAPPLSLEAFSSWSPLVSQAPAASSAASTTAQLPTRAPSGSLFAPAACQEYLSRHSSAADSSSPAEYSAWTPFGSSQPHDLSSVTSLSISHLGSYSSAVPDSAAQSSSHHQHQNARAAHADAWPALLPQTSSGPRGLNITPNGSSASSDVPAVVIPQQRCLHNSDDRHSLHSSTDRQHSGLQTSARWDSVQQLRPESSQQQSTGWSPFGSATRDGLTDGDSWQEQQLGRGILNGLLEQSSPPGRTQSSQQDPPATCNATSSQPAFQSNPFQLPSMHNTHLASVWGQNSLWS</sequence>
<evidence type="ECO:0000256" key="4">
    <source>
        <dbReference type="SAM" id="MobiDB-lite"/>
    </source>
</evidence>
<feature type="region of interest" description="Disordered" evidence="4">
    <location>
        <begin position="919"/>
        <end position="1068"/>
    </location>
</feature>
<feature type="repeat" description="ANK" evidence="3">
    <location>
        <begin position="274"/>
        <end position="296"/>
    </location>
</feature>
<feature type="region of interest" description="Disordered" evidence="4">
    <location>
        <begin position="1615"/>
        <end position="1672"/>
    </location>
</feature>
<dbReference type="Pfam" id="PF12796">
    <property type="entry name" value="Ank_2"/>
    <property type="match status" value="4"/>
</dbReference>
<feature type="repeat" description="ANK" evidence="3">
    <location>
        <begin position="341"/>
        <end position="373"/>
    </location>
</feature>
<feature type="repeat" description="ANK" evidence="3">
    <location>
        <begin position="141"/>
        <end position="174"/>
    </location>
</feature>
<feature type="compositionally biased region" description="Low complexity" evidence="4">
    <location>
        <begin position="1549"/>
        <end position="1573"/>
    </location>
</feature>
<feature type="compositionally biased region" description="Polar residues" evidence="4">
    <location>
        <begin position="1052"/>
        <end position="1063"/>
    </location>
</feature>
<name>A0AAW1QJ78_9CHLO</name>
<evidence type="ECO:0000256" key="2">
    <source>
        <dbReference type="ARBA" id="ARBA00023043"/>
    </source>
</evidence>
<feature type="compositionally biased region" description="Basic residues" evidence="4">
    <location>
        <begin position="925"/>
        <end position="936"/>
    </location>
</feature>
<dbReference type="Pfam" id="PF13637">
    <property type="entry name" value="Ank_4"/>
    <property type="match status" value="1"/>
</dbReference>
<gene>
    <name evidence="5" type="ORF">WJX74_000499</name>
</gene>
<keyword evidence="2 3" id="KW-0040">ANK repeat</keyword>
<feature type="compositionally biased region" description="Polar residues" evidence="4">
    <location>
        <begin position="1524"/>
        <end position="1533"/>
    </location>
</feature>
<feature type="region of interest" description="Disordered" evidence="4">
    <location>
        <begin position="1217"/>
        <end position="1452"/>
    </location>
</feature>
<evidence type="ECO:0000313" key="6">
    <source>
        <dbReference type="Proteomes" id="UP001438707"/>
    </source>
</evidence>
<dbReference type="PRINTS" id="PR01415">
    <property type="entry name" value="ANKYRIN"/>
</dbReference>
<feature type="repeat" description="ANK" evidence="3">
    <location>
        <begin position="445"/>
        <end position="477"/>
    </location>
</feature>
<feature type="compositionally biased region" description="Polar residues" evidence="4">
    <location>
        <begin position="1383"/>
        <end position="1402"/>
    </location>
</feature>
<feature type="repeat" description="ANK" evidence="3">
    <location>
        <begin position="761"/>
        <end position="793"/>
    </location>
</feature>
<feature type="compositionally biased region" description="Low complexity" evidence="4">
    <location>
        <begin position="1008"/>
        <end position="1020"/>
    </location>
</feature>
<feature type="compositionally biased region" description="Pro residues" evidence="4">
    <location>
        <begin position="1334"/>
        <end position="1343"/>
    </location>
</feature>
<protein>
    <submittedName>
        <fullName evidence="5">Uncharacterized protein</fullName>
    </submittedName>
</protein>
<feature type="region of interest" description="Disordered" evidence="4">
    <location>
        <begin position="1549"/>
        <end position="1600"/>
    </location>
</feature>
<feature type="compositionally biased region" description="Polar residues" evidence="4">
    <location>
        <begin position="1630"/>
        <end position="1656"/>
    </location>
</feature>
<dbReference type="PANTHER" id="PTHR24178">
    <property type="entry name" value="MOLTING PROTEIN MLT-4"/>
    <property type="match status" value="1"/>
</dbReference>
<feature type="repeat" description="ANK" evidence="3">
    <location>
        <begin position="175"/>
        <end position="207"/>
    </location>
</feature>
<keyword evidence="1" id="KW-0677">Repeat</keyword>
<dbReference type="InterPro" id="IPR036770">
    <property type="entry name" value="Ankyrin_rpt-contain_sf"/>
</dbReference>
<feature type="region of interest" description="Disordered" evidence="4">
    <location>
        <begin position="1107"/>
        <end position="1132"/>
    </location>
</feature>
<dbReference type="PROSITE" id="PS50297">
    <property type="entry name" value="ANK_REP_REGION"/>
    <property type="match status" value="9"/>
</dbReference>
<keyword evidence="6" id="KW-1185">Reference proteome</keyword>
<feature type="compositionally biased region" description="Low complexity" evidence="4">
    <location>
        <begin position="1505"/>
        <end position="1520"/>
    </location>
</feature>
<dbReference type="Proteomes" id="UP001438707">
    <property type="component" value="Unassembled WGS sequence"/>
</dbReference>
<evidence type="ECO:0000313" key="5">
    <source>
        <dbReference type="EMBL" id="KAK9821476.1"/>
    </source>
</evidence>
<evidence type="ECO:0000256" key="3">
    <source>
        <dbReference type="PROSITE-ProRule" id="PRU00023"/>
    </source>
</evidence>
<proteinExistence type="predicted"/>
<evidence type="ECO:0000256" key="1">
    <source>
        <dbReference type="ARBA" id="ARBA00022737"/>
    </source>
</evidence>
<comment type="caution">
    <text evidence="5">The sequence shown here is derived from an EMBL/GenBank/DDBJ whole genome shotgun (WGS) entry which is preliminary data.</text>
</comment>
<feature type="compositionally biased region" description="Polar residues" evidence="4">
    <location>
        <begin position="1312"/>
        <end position="1331"/>
    </location>
</feature>
<feature type="region of interest" description="Disordered" evidence="4">
    <location>
        <begin position="1685"/>
        <end position="1715"/>
    </location>
</feature>
<feature type="repeat" description="ANK" evidence="3">
    <location>
        <begin position="308"/>
        <end position="340"/>
    </location>
</feature>
<feature type="repeat" description="ANK" evidence="3">
    <location>
        <begin position="478"/>
        <end position="510"/>
    </location>
</feature>
<feature type="compositionally biased region" description="Polar residues" evidence="4">
    <location>
        <begin position="1687"/>
        <end position="1715"/>
    </location>
</feature>
<feature type="repeat" description="ANK" evidence="3">
    <location>
        <begin position="375"/>
        <end position="407"/>
    </location>
</feature>
<dbReference type="EMBL" id="JALJOS010000037">
    <property type="protein sequence ID" value="KAK9821476.1"/>
    <property type="molecule type" value="Genomic_DNA"/>
</dbReference>
<feature type="compositionally biased region" description="Polar residues" evidence="4">
    <location>
        <begin position="1579"/>
        <end position="1599"/>
    </location>
</feature>
<feature type="repeat" description="ANK" evidence="3">
    <location>
        <begin position="241"/>
        <end position="273"/>
    </location>
</feature>
<feature type="compositionally biased region" description="Polar residues" evidence="4">
    <location>
        <begin position="1352"/>
        <end position="1367"/>
    </location>
</feature>
<feature type="region of interest" description="Disordered" evidence="4">
    <location>
        <begin position="1472"/>
        <end position="1491"/>
    </location>
</feature>
<organism evidence="5 6">
    <name type="scientific">Apatococcus lobatus</name>
    <dbReference type="NCBI Taxonomy" id="904363"/>
    <lineage>
        <taxon>Eukaryota</taxon>
        <taxon>Viridiplantae</taxon>
        <taxon>Chlorophyta</taxon>
        <taxon>core chlorophytes</taxon>
        <taxon>Trebouxiophyceae</taxon>
        <taxon>Chlorellales</taxon>
        <taxon>Chlorellaceae</taxon>
        <taxon>Apatococcus</taxon>
    </lineage>
</organism>
<dbReference type="Gene3D" id="1.25.40.20">
    <property type="entry name" value="Ankyrin repeat-containing domain"/>
    <property type="match status" value="5"/>
</dbReference>
<accession>A0AAW1QJ78</accession>
<dbReference type="Pfam" id="PF00023">
    <property type="entry name" value="Ank"/>
    <property type="match status" value="1"/>
</dbReference>
<reference evidence="5 6" key="1">
    <citation type="journal article" date="2024" name="Nat. Commun.">
        <title>Phylogenomics reveals the evolutionary origins of lichenization in chlorophyte algae.</title>
        <authorList>
            <person name="Puginier C."/>
            <person name="Libourel C."/>
            <person name="Otte J."/>
            <person name="Skaloud P."/>
            <person name="Haon M."/>
            <person name="Grisel S."/>
            <person name="Petersen M."/>
            <person name="Berrin J.G."/>
            <person name="Delaux P.M."/>
            <person name="Dal Grande F."/>
            <person name="Keller J."/>
        </authorList>
    </citation>
    <scope>NUCLEOTIDE SEQUENCE [LARGE SCALE GENOMIC DNA]</scope>
    <source>
        <strain evidence="5 6">SAG 2145</strain>
    </source>
</reference>
<feature type="repeat" description="ANK" evidence="3">
    <location>
        <begin position="511"/>
        <end position="543"/>
    </location>
</feature>
<dbReference type="SMART" id="SM00248">
    <property type="entry name" value="ANK"/>
    <property type="match status" value="14"/>
</dbReference>
<feature type="compositionally biased region" description="Basic and acidic residues" evidence="4">
    <location>
        <begin position="985"/>
        <end position="1006"/>
    </location>
</feature>